<protein>
    <submittedName>
        <fullName evidence="2">PilZ domain-containing protein</fullName>
    </submittedName>
</protein>
<accession>A0A848B6G8</accession>
<dbReference type="AlphaFoldDB" id="A0A848B6G8"/>
<dbReference type="RefSeq" id="WP_170077846.1">
    <property type="nucleotide sequence ID" value="NZ_JABAFA010000037.1"/>
</dbReference>
<organism evidence="2 3">
    <name type="scientific">Selenomonas bovis</name>
    <dbReference type="NCBI Taxonomy" id="416586"/>
    <lineage>
        <taxon>Bacteria</taxon>
        <taxon>Bacillati</taxon>
        <taxon>Bacillota</taxon>
        <taxon>Negativicutes</taxon>
        <taxon>Selenomonadales</taxon>
        <taxon>Selenomonadaceae</taxon>
        <taxon>Selenomonas</taxon>
    </lineage>
</organism>
<feature type="domain" description="PilZ" evidence="1">
    <location>
        <begin position="105"/>
        <end position="214"/>
    </location>
</feature>
<proteinExistence type="predicted"/>
<dbReference type="Proteomes" id="UP000543804">
    <property type="component" value="Unassembled WGS sequence"/>
</dbReference>
<evidence type="ECO:0000313" key="3">
    <source>
        <dbReference type="Proteomes" id="UP000543804"/>
    </source>
</evidence>
<reference evidence="2 3" key="1">
    <citation type="submission" date="2020-04" db="EMBL/GenBank/DDBJ databases">
        <authorList>
            <person name="Hitch T.C.A."/>
            <person name="Wylensek D."/>
            <person name="Clavel T."/>
        </authorList>
    </citation>
    <scope>NUCLEOTIDE SEQUENCE [LARGE SCALE GENOMIC DNA]</scope>
    <source>
        <strain evidence="2 3">PG-130-P53-12</strain>
    </source>
</reference>
<dbReference type="GO" id="GO:0035438">
    <property type="term" value="F:cyclic-di-GMP binding"/>
    <property type="evidence" value="ECO:0007669"/>
    <property type="project" value="InterPro"/>
</dbReference>
<evidence type="ECO:0000259" key="1">
    <source>
        <dbReference type="Pfam" id="PF07238"/>
    </source>
</evidence>
<sequence>MTKDTKRAEDVLHPGQFLRLQTSVADAPVEVSGRLQEIACRYLAVALDVAADVFCSAPPAGTEVACAAAGDGCVYRFTAGLRGSSRLPQRLWFLERPETVSRIQMRRYVRVPISLPLAVRLPGDHGSLHDAEEVALVDISGGGLCFARAEEVMLAAQIAIDIPQLPQYGRLAAVARVKRCTPVETPTGRVYHVGVSLEKSLTAREQERLIQSVFTLQRSYLRRGLRMPCMDHTARRDAAAAESMARRTAHGGSAIDEPLAKRTACGAAADRAPRT</sequence>
<gene>
    <name evidence="2" type="ORF">HF878_08765</name>
</gene>
<keyword evidence="3" id="KW-1185">Reference proteome</keyword>
<comment type="caution">
    <text evidence="2">The sequence shown here is derived from an EMBL/GenBank/DDBJ whole genome shotgun (WGS) entry which is preliminary data.</text>
</comment>
<dbReference type="Gene3D" id="2.40.10.220">
    <property type="entry name" value="predicted glycosyltransferase like domains"/>
    <property type="match status" value="1"/>
</dbReference>
<evidence type="ECO:0000313" key="2">
    <source>
        <dbReference type="EMBL" id="NMD99553.1"/>
    </source>
</evidence>
<dbReference type="Pfam" id="PF07238">
    <property type="entry name" value="PilZ"/>
    <property type="match status" value="1"/>
</dbReference>
<dbReference type="EMBL" id="JABAFA010000037">
    <property type="protein sequence ID" value="NMD99553.1"/>
    <property type="molecule type" value="Genomic_DNA"/>
</dbReference>
<name>A0A848B6G8_9FIRM</name>
<dbReference type="InterPro" id="IPR009875">
    <property type="entry name" value="PilZ_domain"/>
</dbReference>